<comment type="similarity">
    <text evidence="2">Belongs to the bacterial solute-binding protein 2 family.</text>
</comment>
<dbReference type="Pfam" id="PF13407">
    <property type="entry name" value="Peripla_BP_4"/>
    <property type="match status" value="1"/>
</dbReference>
<gene>
    <name evidence="6" type="ORF">AVDCRST_MAG13-3589</name>
</gene>
<dbReference type="Gene3D" id="3.40.50.2300">
    <property type="match status" value="2"/>
</dbReference>
<dbReference type="PANTHER" id="PTHR46847:SF1">
    <property type="entry name" value="D-ALLOSE-BINDING PERIPLASMIC PROTEIN-RELATED"/>
    <property type="match status" value="1"/>
</dbReference>
<keyword evidence="3 4" id="KW-0732">Signal</keyword>
<dbReference type="PROSITE" id="PS51257">
    <property type="entry name" value="PROKAR_LIPOPROTEIN"/>
    <property type="match status" value="1"/>
</dbReference>
<dbReference type="CDD" id="cd01536">
    <property type="entry name" value="PBP1_ABC_sugar_binding-like"/>
    <property type="match status" value="1"/>
</dbReference>
<comment type="subcellular location">
    <subcellularLocation>
        <location evidence="1">Cell envelope</location>
    </subcellularLocation>
</comment>
<dbReference type="InterPro" id="IPR025997">
    <property type="entry name" value="SBP_2_dom"/>
</dbReference>
<reference evidence="6" key="1">
    <citation type="submission" date="2020-02" db="EMBL/GenBank/DDBJ databases">
        <authorList>
            <person name="Meier V. D."/>
        </authorList>
    </citation>
    <scope>NUCLEOTIDE SEQUENCE</scope>
    <source>
        <strain evidence="6">AVDCRST_MAG13</strain>
    </source>
</reference>
<evidence type="ECO:0000259" key="5">
    <source>
        <dbReference type="Pfam" id="PF13407"/>
    </source>
</evidence>
<dbReference type="GO" id="GO:0030246">
    <property type="term" value="F:carbohydrate binding"/>
    <property type="evidence" value="ECO:0007669"/>
    <property type="project" value="UniProtKB-ARBA"/>
</dbReference>
<feature type="domain" description="Periplasmic binding protein" evidence="5">
    <location>
        <begin position="54"/>
        <end position="321"/>
    </location>
</feature>
<dbReference type="AlphaFoldDB" id="A0A6J4TJY7"/>
<proteinExistence type="inferred from homology"/>
<evidence type="ECO:0000256" key="1">
    <source>
        <dbReference type="ARBA" id="ARBA00004196"/>
    </source>
</evidence>
<protein>
    <recommendedName>
        <fullName evidence="5">Periplasmic binding protein domain-containing protein</fullName>
    </recommendedName>
</protein>
<dbReference type="EMBL" id="CADCVO010000557">
    <property type="protein sequence ID" value="CAA9523983.1"/>
    <property type="molecule type" value="Genomic_DNA"/>
</dbReference>
<feature type="signal peptide" evidence="4">
    <location>
        <begin position="1"/>
        <end position="22"/>
    </location>
</feature>
<feature type="chain" id="PRO_5039114347" description="Periplasmic binding protein domain-containing protein" evidence="4">
    <location>
        <begin position="23"/>
        <end position="357"/>
    </location>
</feature>
<evidence type="ECO:0000256" key="2">
    <source>
        <dbReference type="ARBA" id="ARBA00007639"/>
    </source>
</evidence>
<dbReference type="InterPro" id="IPR028082">
    <property type="entry name" value="Peripla_BP_I"/>
</dbReference>
<dbReference type="PANTHER" id="PTHR46847">
    <property type="entry name" value="D-ALLOSE-BINDING PERIPLASMIC PROTEIN-RELATED"/>
    <property type="match status" value="1"/>
</dbReference>
<organism evidence="6">
    <name type="scientific">uncultured Solirubrobacteraceae bacterium</name>
    <dbReference type="NCBI Taxonomy" id="1162706"/>
    <lineage>
        <taxon>Bacteria</taxon>
        <taxon>Bacillati</taxon>
        <taxon>Actinomycetota</taxon>
        <taxon>Thermoleophilia</taxon>
        <taxon>Solirubrobacterales</taxon>
        <taxon>Solirubrobacteraceae</taxon>
        <taxon>environmental samples</taxon>
    </lineage>
</organism>
<evidence type="ECO:0000313" key="6">
    <source>
        <dbReference type="EMBL" id="CAA9523983.1"/>
    </source>
</evidence>
<dbReference type="SUPFAM" id="SSF53822">
    <property type="entry name" value="Periplasmic binding protein-like I"/>
    <property type="match status" value="1"/>
</dbReference>
<sequence>MVNLVRSAAALIAAATLALGLAACGSDDEAGQASGSGSDAGATASSGGKKDVCFLFQDVETEFWAAGIKLISGSIKERGWGVQELNSQADANRQLEQIRDCISQKVDGIIIIPHDGESVVNMIALANRAEIPIGVFNRPPAESNPNANIQVVANNAEIARQTTEFLAQEAKKLQEKTGKKVKPLIMVGDLGDSNAVNRKKGFDEVIAANPDVFEKPVEVATKWDAETGRAGLQSAMQANPDVGMIFTSSDFLFPQIRSVLQPLGRWVKRGEEKHMILGGLDGDSTACRLIKEGIVDATGVQNLNFEADAIVKALATAIEKGETKPKQAIDDPGFALTADNLAEREKDMWGCTIAPPS</sequence>
<evidence type="ECO:0000256" key="3">
    <source>
        <dbReference type="ARBA" id="ARBA00022729"/>
    </source>
</evidence>
<dbReference type="GO" id="GO:0030313">
    <property type="term" value="C:cell envelope"/>
    <property type="evidence" value="ECO:0007669"/>
    <property type="project" value="UniProtKB-SubCell"/>
</dbReference>
<evidence type="ECO:0000256" key="4">
    <source>
        <dbReference type="SAM" id="SignalP"/>
    </source>
</evidence>
<accession>A0A6J4TJY7</accession>
<name>A0A6J4TJY7_9ACTN</name>